<sequence length="170" mass="17998">MLHAQHSVGLPIDYPSFGTDGAGSCGYARGEYGGGGTLTGMADLGVVERVVAGLPGTEEGVRYGMRTWKVGGKAYAWERPFSKADLRRFGDEVPPAGEILALVVEDLADKESVLAARVGDGFFTIPHFEGFSAVLVELGRASESALTEALVDAWLVHAPADVAKEYLAKR</sequence>
<dbReference type="GO" id="GO:0003677">
    <property type="term" value="F:DNA binding"/>
    <property type="evidence" value="ECO:0007669"/>
    <property type="project" value="UniProtKB-KW"/>
</dbReference>
<accession>A0ABN2CC20</accession>
<evidence type="ECO:0000313" key="2">
    <source>
        <dbReference type="Proteomes" id="UP001501705"/>
    </source>
</evidence>
<comment type="caution">
    <text evidence="1">The sequence shown here is derived from an EMBL/GenBank/DDBJ whole genome shotgun (WGS) entry which is preliminary data.</text>
</comment>
<dbReference type="EMBL" id="BAAAPH010000002">
    <property type="protein sequence ID" value="GAA1553651.1"/>
    <property type="molecule type" value="Genomic_DNA"/>
</dbReference>
<name>A0ABN2CC20_9ACTN</name>
<dbReference type="Proteomes" id="UP001501705">
    <property type="component" value="Unassembled WGS sequence"/>
</dbReference>
<gene>
    <name evidence="1" type="ORF">GCM10009804_08240</name>
</gene>
<proteinExistence type="predicted"/>
<evidence type="ECO:0000313" key="1">
    <source>
        <dbReference type="EMBL" id="GAA1553651.1"/>
    </source>
</evidence>
<reference evidence="1 2" key="1">
    <citation type="journal article" date="2019" name="Int. J. Syst. Evol. Microbiol.">
        <title>The Global Catalogue of Microorganisms (GCM) 10K type strain sequencing project: providing services to taxonomists for standard genome sequencing and annotation.</title>
        <authorList>
            <consortium name="The Broad Institute Genomics Platform"/>
            <consortium name="The Broad Institute Genome Sequencing Center for Infectious Disease"/>
            <person name="Wu L."/>
            <person name="Ma J."/>
        </authorList>
    </citation>
    <scope>NUCLEOTIDE SEQUENCE [LARGE SCALE GENOMIC DNA]</scope>
    <source>
        <strain evidence="1 2">JCM 15572</strain>
    </source>
</reference>
<organism evidence="1 2">
    <name type="scientific">Kribbella hippodromi</name>
    <dbReference type="NCBI Taxonomy" id="434347"/>
    <lineage>
        <taxon>Bacteria</taxon>
        <taxon>Bacillati</taxon>
        <taxon>Actinomycetota</taxon>
        <taxon>Actinomycetes</taxon>
        <taxon>Propionibacteriales</taxon>
        <taxon>Kribbellaceae</taxon>
        <taxon>Kribbella</taxon>
    </lineage>
</organism>
<keyword evidence="1" id="KW-0238">DNA-binding</keyword>
<protein>
    <submittedName>
        <fullName evidence="1">MmcQ/YjbR family DNA-binding protein</fullName>
    </submittedName>
</protein>
<keyword evidence="2" id="KW-1185">Reference proteome</keyword>